<name>A0ABX8THD9_9CAUL</name>
<dbReference type="GO" id="GO:0008168">
    <property type="term" value="F:methyltransferase activity"/>
    <property type="evidence" value="ECO:0007669"/>
    <property type="project" value="UniProtKB-KW"/>
</dbReference>
<reference evidence="1 2" key="1">
    <citation type="submission" date="2021-07" db="EMBL/GenBank/DDBJ databases">
        <title>Isolation and characterization of bacteria from a gold mining with a capacity of golden bioaccumulation.</title>
        <authorList>
            <person name="Yang X.J."/>
        </authorList>
    </citation>
    <scope>NUCLEOTIDE SEQUENCE [LARGE SCALE GENOMIC DNA]</scope>
    <source>
        <strain evidence="1 2">Au29</strain>
    </source>
</reference>
<protein>
    <submittedName>
        <fullName evidence="1">Class I SAM-dependent methyltransferase</fullName>
    </submittedName>
</protein>
<organism evidence="1 2">
    <name type="scientific">Brevundimonas nasdae</name>
    <dbReference type="NCBI Taxonomy" id="172043"/>
    <lineage>
        <taxon>Bacteria</taxon>
        <taxon>Pseudomonadati</taxon>
        <taxon>Pseudomonadota</taxon>
        <taxon>Alphaproteobacteria</taxon>
        <taxon>Caulobacterales</taxon>
        <taxon>Caulobacteraceae</taxon>
        <taxon>Brevundimonas</taxon>
    </lineage>
</organism>
<dbReference type="GeneID" id="94376201"/>
<proteinExistence type="predicted"/>
<dbReference type="Proteomes" id="UP000824334">
    <property type="component" value="Chromosome"/>
</dbReference>
<keyword evidence="1" id="KW-0808">Transferase</keyword>
<dbReference type="GO" id="GO:0032259">
    <property type="term" value="P:methylation"/>
    <property type="evidence" value="ECO:0007669"/>
    <property type="project" value="UniProtKB-KW"/>
</dbReference>
<keyword evidence="2" id="KW-1185">Reference proteome</keyword>
<sequence>MKSLDEIGLEHGTDKASNHHDFLRLYDRRLSRLRDQSFTLLEIGVYRGGSVRSWSQYFPNATIVGLDITEECVKYAGGNVHIRIGDASHTDFLFSVIQEFGIPTVIVDDGSHRWDHQITTLQILFPILKKGGTYIVEDLDTSFDGHLKNAAFDGLSPISAFDYLVKMSRYVTGDTALGDERPHDLFIADNAPWVGSVEFGRRTAVLSKKTDRHTGPF</sequence>
<accession>A0ABX8THD9</accession>
<evidence type="ECO:0000313" key="2">
    <source>
        <dbReference type="Proteomes" id="UP000824334"/>
    </source>
</evidence>
<gene>
    <name evidence="1" type="ORF">KWG56_13025</name>
</gene>
<dbReference type="RefSeq" id="WP_219355081.1">
    <property type="nucleotide sequence ID" value="NZ_CP080034.1"/>
</dbReference>
<dbReference type="EMBL" id="CP080034">
    <property type="protein sequence ID" value="QYC09512.1"/>
    <property type="molecule type" value="Genomic_DNA"/>
</dbReference>
<keyword evidence="1" id="KW-0489">Methyltransferase</keyword>
<evidence type="ECO:0000313" key="1">
    <source>
        <dbReference type="EMBL" id="QYC09512.1"/>
    </source>
</evidence>